<reference evidence="2" key="1">
    <citation type="submission" date="2021-01" db="EMBL/GenBank/DDBJ databases">
        <authorList>
            <person name="Corre E."/>
            <person name="Pelletier E."/>
            <person name="Niang G."/>
            <person name="Scheremetjew M."/>
            <person name="Finn R."/>
            <person name="Kale V."/>
            <person name="Holt S."/>
            <person name="Cochrane G."/>
            <person name="Meng A."/>
            <person name="Brown T."/>
            <person name="Cohen L."/>
        </authorList>
    </citation>
    <scope>NUCLEOTIDE SEQUENCE</scope>
    <source>
        <strain evidence="2">CCMP3346</strain>
    </source>
</reference>
<dbReference type="InterPro" id="IPR001806">
    <property type="entry name" value="Small_GTPase"/>
</dbReference>
<keyword evidence="1" id="KW-0547">Nucleotide-binding</keyword>
<dbReference type="SMART" id="SM00173">
    <property type="entry name" value="RAS"/>
    <property type="match status" value="1"/>
</dbReference>
<dbReference type="SMART" id="SM00176">
    <property type="entry name" value="RAN"/>
    <property type="match status" value="1"/>
</dbReference>
<dbReference type="InterPro" id="IPR027417">
    <property type="entry name" value="P-loop_NTPase"/>
</dbReference>
<dbReference type="PRINTS" id="PR00449">
    <property type="entry name" value="RASTRNSFRMNG"/>
</dbReference>
<dbReference type="Gene3D" id="3.40.50.300">
    <property type="entry name" value="P-loop containing nucleotide triphosphate hydrolases"/>
    <property type="match status" value="1"/>
</dbReference>
<protein>
    <submittedName>
        <fullName evidence="2">Uncharacterized protein</fullName>
    </submittedName>
</protein>
<proteinExistence type="predicted"/>
<dbReference type="Pfam" id="PF00071">
    <property type="entry name" value="Ras"/>
    <property type="match status" value="1"/>
</dbReference>
<dbReference type="PROSITE" id="PS51421">
    <property type="entry name" value="RAS"/>
    <property type="match status" value="1"/>
</dbReference>
<dbReference type="SUPFAM" id="SSF52540">
    <property type="entry name" value="P-loop containing nucleoside triphosphate hydrolases"/>
    <property type="match status" value="1"/>
</dbReference>
<dbReference type="PANTHER" id="PTHR47978">
    <property type="match status" value="1"/>
</dbReference>
<dbReference type="SMART" id="SM00174">
    <property type="entry name" value="RHO"/>
    <property type="match status" value="1"/>
</dbReference>
<dbReference type="AlphaFoldDB" id="A0A7S1K9T6"/>
<dbReference type="PROSITE" id="PS51419">
    <property type="entry name" value="RAB"/>
    <property type="match status" value="1"/>
</dbReference>
<dbReference type="FunFam" id="3.40.50.300:FF:001447">
    <property type="entry name" value="Ras-related protein Rab-1B"/>
    <property type="match status" value="1"/>
</dbReference>
<dbReference type="GO" id="GO:0005525">
    <property type="term" value="F:GTP binding"/>
    <property type="evidence" value="ECO:0007669"/>
    <property type="project" value="InterPro"/>
</dbReference>
<dbReference type="InterPro" id="IPR005225">
    <property type="entry name" value="Small_GTP-bd"/>
</dbReference>
<accession>A0A7S1K9T6</accession>
<dbReference type="NCBIfam" id="TIGR00231">
    <property type="entry name" value="small_GTP"/>
    <property type="match status" value="1"/>
</dbReference>
<gene>
    <name evidence="2" type="ORF">VBRA1451_LOCUS22522</name>
</gene>
<dbReference type="SMART" id="SM00175">
    <property type="entry name" value="RAB"/>
    <property type="match status" value="1"/>
</dbReference>
<evidence type="ECO:0000313" key="2">
    <source>
        <dbReference type="EMBL" id="CAD9067449.1"/>
    </source>
</evidence>
<dbReference type="GO" id="GO:0003924">
    <property type="term" value="F:GTPase activity"/>
    <property type="evidence" value="ECO:0007669"/>
    <property type="project" value="InterPro"/>
</dbReference>
<organism evidence="2">
    <name type="scientific">Vitrella brassicaformis</name>
    <dbReference type="NCBI Taxonomy" id="1169539"/>
    <lineage>
        <taxon>Eukaryota</taxon>
        <taxon>Sar</taxon>
        <taxon>Alveolata</taxon>
        <taxon>Colpodellida</taxon>
        <taxon>Vitrellaceae</taxon>
        <taxon>Vitrella</taxon>
    </lineage>
</organism>
<name>A0A7S1K9T6_9ALVE</name>
<evidence type="ECO:0000256" key="1">
    <source>
        <dbReference type="ARBA" id="ARBA00022741"/>
    </source>
</evidence>
<sequence>MGESEHYSTAVLGEGQDPEYLQYKVIILGDGAVGKTSLATRFTEDQFSKSYKQTVGLDFFIKRLVLKNDINTCLQIWDIGGQSIGSKMIGNYIFGAHAVVLVYDITNIQTFQNLDDWFSLVQRTFQGQPMPKCVLVGNKMDLTHLRSVKTDKHNEVDILRHTGRQTVIISIGRHTANCYFRVTASSQFAMCHSMKSYFVSAKTGDQVASTFYRIAADLAGVELQRPEVEVAQRAVKAELINHPRNDNTLPEVTADTIARRRGSRRCIVM</sequence>
<dbReference type="EMBL" id="HBGB01038217">
    <property type="protein sequence ID" value="CAD9067449.1"/>
    <property type="molecule type" value="Transcribed_RNA"/>
</dbReference>